<gene>
    <name evidence="1" type="ORF">M7I_2545</name>
</gene>
<name>H0EJ22_GLAL7</name>
<reference evidence="1 2" key="1">
    <citation type="journal article" date="2012" name="Eukaryot. Cell">
        <title>Genome sequence of the fungus Glarea lozoyensis: the first genome sequence of a species from the Helotiaceae family.</title>
        <authorList>
            <person name="Youssar L."/>
            <person name="Gruening B.A."/>
            <person name="Erxleben A."/>
            <person name="Guenther S."/>
            <person name="Huettel W."/>
        </authorList>
    </citation>
    <scope>NUCLEOTIDE SEQUENCE [LARGE SCALE GENOMIC DNA]</scope>
    <source>
        <strain evidence="2">ATCC 74030 / MF5533</strain>
    </source>
</reference>
<organism evidence="1 2">
    <name type="scientific">Glarea lozoyensis (strain ATCC 74030 / MF5533)</name>
    <dbReference type="NCBI Taxonomy" id="1104152"/>
    <lineage>
        <taxon>Eukaryota</taxon>
        <taxon>Fungi</taxon>
        <taxon>Dikarya</taxon>
        <taxon>Ascomycota</taxon>
        <taxon>Pezizomycotina</taxon>
        <taxon>Leotiomycetes</taxon>
        <taxon>Helotiales</taxon>
        <taxon>Helotiaceae</taxon>
        <taxon>Glarea</taxon>
    </lineage>
</organism>
<sequence>MISLSTGCVFQCGEEAAWNVYVKRYLVGYLDTSMVEYTTLYNDKNGRTSVSGVGSTGCVFFSKPGMSWLFAKYGRAMDVPAFENKIERMCQERVIPGVLCIASDTTGTPSPSLPSPIANLSRLLSI</sequence>
<dbReference type="HOGENOM" id="CLU_1981793_0_0_1"/>
<protein>
    <submittedName>
        <fullName evidence="1">Uncharacterized protein</fullName>
    </submittedName>
</protein>
<evidence type="ECO:0000313" key="1">
    <source>
        <dbReference type="EMBL" id="EHL01455.1"/>
    </source>
</evidence>
<proteinExistence type="predicted"/>
<accession>H0EJ22</accession>
<keyword evidence="2" id="KW-1185">Reference proteome</keyword>
<dbReference type="Proteomes" id="UP000005446">
    <property type="component" value="Unassembled WGS sequence"/>
</dbReference>
<dbReference type="AlphaFoldDB" id="H0EJ22"/>
<dbReference type="InParanoid" id="H0EJ22"/>
<evidence type="ECO:0000313" key="2">
    <source>
        <dbReference type="Proteomes" id="UP000005446"/>
    </source>
</evidence>
<dbReference type="EMBL" id="AGUE01000053">
    <property type="protein sequence ID" value="EHL01455.1"/>
    <property type="molecule type" value="Genomic_DNA"/>
</dbReference>
<comment type="caution">
    <text evidence="1">The sequence shown here is derived from an EMBL/GenBank/DDBJ whole genome shotgun (WGS) entry which is preliminary data.</text>
</comment>